<protein>
    <submittedName>
        <fullName evidence="1">Uncharacterized protein</fullName>
    </submittedName>
</protein>
<keyword evidence="2" id="KW-1185">Reference proteome</keyword>
<reference evidence="1" key="1">
    <citation type="submission" date="2021-05" db="EMBL/GenBank/DDBJ databases">
        <authorList>
            <person name="Pan Q."/>
            <person name="Jouanno E."/>
            <person name="Zahm M."/>
            <person name="Klopp C."/>
            <person name="Cabau C."/>
            <person name="Louis A."/>
            <person name="Berthelot C."/>
            <person name="Parey E."/>
            <person name="Roest Crollius H."/>
            <person name="Montfort J."/>
            <person name="Robinson-Rechavi M."/>
            <person name="Bouchez O."/>
            <person name="Lampietro C."/>
            <person name="Lopez Roques C."/>
            <person name="Donnadieu C."/>
            <person name="Postlethwait J."/>
            <person name="Bobe J."/>
            <person name="Dillon D."/>
            <person name="Chandos A."/>
            <person name="von Hippel F."/>
            <person name="Guiguen Y."/>
        </authorList>
    </citation>
    <scope>NUCLEOTIDE SEQUENCE</scope>
    <source>
        <strain evidence="1">YG-Jan2019</strain>
    </source>
</reference>
<comment type="caution">
    <text evidence="1">The sequence shown here is derived from an EMBL/GenBank/DDBJ whole genome shotgun (WGS) entry which is preliminary data.</text>
</comment>
<evidence type="ECO:0000313" key="1">
    <source>
        <dbReference type="EMBL" id="KAJ7994890.1"/>
    </source>
</evidence>
<dbReference type="Proteomes" id="UP001157502">
    <property type="component" value="Chromosome 22"/>
</dbReference>
<accession>A0ACC2FUH9</accession>
<name>A0ACC2FUH9_DALPE</name>
<evidence type="ECO:0000313" key="2">
    <source>
        <dbReference type="Proteomes" id="UP001157502"/>
    </source>
</evidence>
<dbReference type="EMBL" id="CM055749">
    <property type="protein sequence ID" value="KAJ7994890.1"/>
    <property type="molecule type" value="Genomic_DNA"/>
</dbReference>
<sequence length="192" mass="19749">MQSLNGSEQPTGALTGWHGPIPSSVSGGIFGSAQHLHLHSITVTPSLMGVTSSTLHNLGIQHISAGVYGSNCASAAGTWAAVRSPRPAGKSTGAGTCRVTSGSPVPYAAHSVRPERRSERAPSCGGLGNTASFGTPAQSGAECGWRLVSGGCLTSFPRLICLPPVVKREYHCVQITRLRLQGDPTSPPTLLN</sequence>
<gene>
    <name evidence="1" type="ORF">DPEC_G00254150</name>
</gene>
<organism evidence="1 2">
    <name type="scientific">Dallia pectoralis</name>
    <name type="common">Alaska blackfish</name>
    <dbReference type="NCBI Taxonomy" id="75939"/>
    <lineage>
        <taxon>Eukaryota</taxon>
        <taxon>Metazoa</taxon>
        <taxon>Chordata</taxon>
        <taxon>Craniata</taxon>
        <taxon>Vertebrata</taxon>
        <taxon>Euteleostomi</taxon>
        <taxon>Actinopterygii</taxon>
        <taxon>Neopterygii</taxon>
        <taxon>Teleostei</taxon>
        <taxon>Protacanthopterygii</taxon>
        <taxon>Esociformes</taxon>
        <taxon>Umbridae</taxon>
        <taxon>Dallia</taxon>
    </lineage>
</organism>
<proteinExistence type="predicted"/>